<dbReference type="STRING" id="1440053.GCA_000718095_01900"/>
<dbReference type="EMBL" id="AZSP01000030">
    <property type="protein sequence ID" value="PVE13412.1"/>
    <property type="molecule type" value="Genomic_DNA"/>
</dbReference>
<accession>A0A2T7TE63</accession>
<name>A0A2T7TE63_9ACTN</name>
<comment type="caution">
    <text evidence="1">The sequence shown here is derived from an EMBL/GenBank/DDBJ whole genome shotgun (WGS) entry which is preliminary data.</text>
</comment>
<sequence>MEQQGWSVKRAWRWFTGALSVPVRLVSPRRRRAHREYKRWEALFAYREPDEAALYERIFGYPPPGTRDRE</sequence>
<gene>
    <name evidence="1" type="ORF">Y717_18835</name>
</gene>
<protein>
    <submittedName>
        <fullName evidence="1">Uncharacterized protein</fullName>
    </submittedName>
</protein>
<evidence type="ECO:0000313" key="2">
    <source>
        <dbReference type="Proteomes" id="UP000245992"/>
    </source>
</evidence>
<evidence type="ECO:0000313" key="1">
    <source>
        <dbReference type="EMBL" id="PVE13412.1"/>
    </source>
</evidence>
<dbReference type="AlphaFoldDB" id="A0A2T7TE63"/>
<organism evidence="1 2">
    <name type="scientific">Streptomyces scopuliridis RB72</name>
    <dbReference type="NCBI Taxonomy" id="1440053"/>
    <lineage>
        <taxon>Bacteria</taxon>
        <taxon>Bacillati</taxon>
        <taxon>Actinomycetota</taxon>
        <taxon>Actinomycetes</taxon>
        <taxon>Kitasatosporales</taxon>
        <taxon>Streptomycetaceae</taxon>
        <taxon>Streptomyces</taxon>
    </lineage>
</organism>
<keyword evidence="2" id="KW-1185">Reference proteome</keyword>
<reference evidence="1 2" key="1">
    <citation type="submission" date="2013-12" db="EMBL/GenBank/DDBJ databases">
        <title>Annotated genome of Streptomyces scopuliridis.</title>
        <authorList>
            <person name="Olson J.B."/>
        </authorList>
    </citation>
    <scope>NUCLEOTIDE SEQUENCE [LARGE SCALE GENOMIC DNA]</scope>
    <source>
        <strain evidence="1 2">RB72</strain>
    </source>
</reference>
<proteinExistence type="predicted"/>
<dbReference type="Proteomes" id="UP000245992">
    <property type="component" value="Unassembled WGS sequence"/>
</dbReference>